<keyword evidence="4" id="KW-0963">Cytoplasm</keyword>
<reference evidence="11 12" key="1">
    <citation type="journal article" date="2015" name="Nat. Commun.">
        <title>Outbred genome sequencing and CRISPR/Cas9 gene editing in butterflies.</title>
        <authorList>
            <person name="Li X."/>
            <person name="Fan D."/>
            <person name="Zhang W."/>
            <person name="Liu G."/>
            <person name="Zhang L."/>
            <person name="Zhao L."/>
            <person name="Fang X."/>
            <person name="Chen L."/>
            <person name="Dong Y."/>
            <person name="Chen Y."/>
            <person name="Ding Y."/>
            <person name="Zhao R."/>
            <person name="Feng M."/>
            <person name="Zhu Y."/>
            <person name="Feng Y."/>
            <person name="Jiang X."/>
            <person name="Zhu D."/>
            <person name="Xiang H."/>
            <person name="Feng X."/>
            <person name="Li S."/>
            <person name="Wang J."/>
            <person name="Zhang G."/>
            <person name="Kronforst M.R."/>
            <person name="Wang W."/>
        </authorList>
    </citation>
    <scope>NUCLEOTIDE SEQUENCE [LARGE SCALE GENOMIC DNA]</scope>
    <source>
        <strain evidence="11">Ya'a_city_454_Pm</strain>
        <tissue evidence="11">Whole body</tissue>
    </source>
</reference>
<dbReference type="GO" id="GO:0005874">
    <property type="term" value="C:microtubule"/>
    <property type="evidence" value="ECO:0007669"/>
    <property type="project" value="UniProtKB-KW"/>
</dbReference>
<evidence type="ECO:0000256" key="6">
    <source>
        <dbReference type="ARBA" id="ARBA00023054"/>
    </source>
</evidence>
<evidence type="ECO:0000256" key="2">
    <source>
        <dbReference type="ARBA" id="ARBA00004300"/>
    </source>
</evidence>
<gene>
    <name evidence="11" type="ORF">RR48_12860</name>
</gene>
<dbReference type="GO" id="GO:0047496">
    <property type="term" value="P:vesicle transport along microtubule"/>
    <property type="evidence" value="ECO:0007669"/>
    <property type="project" value="TreeGrafter"/>
</dbReference>
<evidence type="ECO:0000256" key="4">
    <source>
        <dbReference type="ARBA" id="ARBA00022490"/>
    </source>
</evidence>
<dbReference type="GO" id="GO:0008017">
    <property type="term" value="F:microtubule binding"/>
    <property type="evidence" value="ECO:0007669"/>
    <property type="project" value="InterPro"/>
</dbReference>
<feature type="domain" description="NUDE" evidence="10">
    <location>
        <begin position="131"/>
        <end position="247"/>
    </location>
</feature>
<keyword evidence="12" id="KW-1185">Reference proteome</keyword>
<evidence type="ECO:0000256" key="5">
    <source>
        <dbReference type="ARBA" id="ARBA00022701"/>
    </source>
</evidence>
<protein>
    <submittedName>
        <fullName evidence="11">Nuclear distribution protein nudE-like 1-B</fullName>
    </submittedName>
</protein>
<dbReference type="GO" id="GO:0000776">
    <property type="term" value="C:kinetochore"/>
    <property type="evidence" value="ECO:0007669"/>
    <property type="project" value="TreeGrafter"/>
</dbReference>
<evidence type="ECO:0000256" key="1">
    <source>
        <dbReference type="ARBA" id="ARBA00004186"/>
    </source>
</evidence>
<dbReference type="GO" id="GO:0005819">
    <property type="term" value="C:spindle"/>
    <property type="evidence" value="ECO:0007669"/>
    <property type="project" value="UniProtKB-SubCell"/>
</dbReference>
<evidence type="ECO:0000313" key="12">
    <source>
        <dbReference type="Proteomes" id="UP000053240"/>
    </source>
</evidence>
<keyword evidence="7" id="KW-0206">Cytoskeleton</keyword>
<evidence type="ECO:0000256" key="8">
    <source>
        <dbReference type="SAM" id="Coils"/>
    </source>
</evidence>
<dbReference type="InterPro" id="IPR033494">
    <property type="entry name" value="NUDE"/>
</dbReference>
<dbReference type="InterPro" id="IPR006964">
    <property type="entry name" value="NUDE_dom"/>
</dbReference>
<dbReference type="GO" id="GO:0007100">
    <property type="term" value="P:mitotic centrosome separation"/>
    <property type="evidence" value="ECO:0007669"/>
    <property type="project" value="TreeGrafter"/>
</dbReference>
<dbReference type="Pfam" id="PF04880">
    <property type="entry name" value="NUDE_C"/>
    <property type="match status" value="1"/>
</dbReference>
<dbReference type="STRING" id="76193.A0A194QX21"/>
<evidence type="ECO:0000256" key="3">
    <source>
        <dbReference type="ARBA" id="ARBA00007429"/>
    </source>
</evidence>
<dbReference type="AlphaFoldDB" id="A0A194QX21"/>
<dbReference type="PANTHER" id="PTHR10921">
    <property type="entry name" value="NUCLEAR DISTRIBUTION PROTEIN NUDE HOMOLOG 1"/>
    <property type="match status" value="1"/>
</dbReference>
<accession>A0A194QX21</accession>
<dbReference type="GO" id="GO:0016477">
    <property type="term" value="P:cell migration"/>
    <property type="evidence" value="ECO:0007669"/>
    <property type="project" value="TreeGrafter"/>
</dbReference>
<dbReference type="EMBL" id="KQ461155">
    <property type="protein sequence ID" value="KPJ08121.1"/>
    <property type="molecule type" value="Genomic_DNA"/>
</dbReference>
<dbReference type="GO" id="GO:0000132">
    <property type="term" value="P:establishment of mitotic spindle orientation"/>
    <property type="evidence" value="ECO:0007669"/>
    <property type="project" value="TreeGrafter"/>
</dbReference>
<evidence type="ECO:0000313" key="11">
    <source>
        <dbReference type="EMBL" id="KPJ08121.1"/>
    </source>
</evidence>
<comment type="similarity">
    <text evidence="3">Belongs to the nudE family.</text>
</comment>
<feature type="compositionally biased region" description="Basic and acidic residues" evidence="9">
    <location>
        <begin position="367"/>
        <end position="377"/>
    </location>
</feature>
<keyword evidence="6 8" id="KW-0175">Coiled coil</keyword>
<keyword evidence="5" id="KW-0493">Microtubule</keyword>
<dbReference type="PANTHER" id="PTHR10921:SF1">
    <property type="entry name" value="NUCLEAR DISTRIBUTION PROTEIN NUDE HOMOLOG"/>
    <property type="match status" value="1"/>
</dbReference>
<feature type="region of interest" description="Disordered" evidence="9">
    <location>
        <begin position="351"/>
        <end position="377"/>
    </location>
</feature>
<name>A0A194QX21_PAPMA</name>
<dbReference type="GO" id="GO:0005813">
    <property type="term" value="C:centrosome"/>
    <property type="evidence" value="ECO:0007669"/>
    <property type="project" value="UniProtKB-SubCell"/>
</dbReference>
<organism evidence="11 12">
    <name type="scientific">Papilio machaon</name>
    <name type="common">Old World swallowtail butterfly</name>
    <dbReference type="NCBI Taxonomy" id="76193"/>
    <lineage>
        <taxon>Eukaryota</taxon>
        <taxon>Metazoa</taxon>
        <taxon>Ecdysozoa</taxon>
        <taxon>Arthropoda</taxon>
        <taxon>Hexapoda</taxon>
        <taxon>Insecta</taxon>
        <taxon>Pterygota</taxon>
        <taxon>Neoptera</taxon>
        <taxon>Endopterygota</taxon>
        <taxon>Lepidoptera</taxon>
        <taxon>Glossata</taxon>
        <taxon>Ditrysia</taxon>
        <taxon>Papilionoidea</taxon>
        <taxon>Papilionidae</taxon>
        <taxon>Papilioninae</taxon>
        <taxon>Papilio</taxon>
    </lineage>
</organism>
<evidence type="ECO:0000256" key="9">
    <source>
        <dbReference type="SAM" id="MobiDB-lite"/>
    </source>
</evidence>
<dbReference type="Proteomes" id="UP000053240">
    <property type="component" value="Unassembled WGS sequence"/>
</dbReference>
<proteinExistence type="inferred from homology"/>
<evidence type="ECO:0000256" key="7">
    <source>
        <dbReference type="ARBA" id="ARBA00023212"/>
    </source>
</evidence>
<feature type="region of interest" description="Disordered" evidence="9">
    <location>
        <begin position="297"/>
        <end position="338"/>
    </location>
</feature>
<dbReference type="GO" id="GO:0007020">
    <property type="term" value="P:microtubule nucleation"/>
    <property type="evidence" value="ECO:0007669"/>
    <property type="project" value="TreeGrafter"/>
</dbReference>
<sequence length="377" mass="43426">MESPRQLETDTVEFWRKQAKYYEQKVIDIQQELDEYTENSAQLEKELEASLVQVEKQNRDLEHQNQRLKNDIDILRKKLERSQHETNALESELQALKIEKEKQATYIREIEQKNDDLERGQRVITESVSCIEALLNQAYERNAVLESEVDEIENLRVKLQRANDEARDLKQELKVIEKVPDYKKEDGSIENVCNGHISNTSRTQVEIETQTSLTTPQKREINGNAMTPSSRVTAINIVGDLLRKVGLERFLCRECGKVKCSCSVATVNQTLDNVASTKDTKNDSEEYVVEYRKTKELTRQLSKSEQPNDIPKKPPRNSLNRSSEPFERSNGDNGKLRRSFAALESKLASCRGTVRPKEHSPNPSSDVNKDYRCVLKN</sequence>
<dbReference type="InParanoid" id="A0A194QX21"/>
<comment type="subcellular location">
    <subcellularLocation>
        <location evidence="2">Cytoplasm</location>
        <location evidence="2">Cytoskeleton</location>
        <location evidence="2">Microtubule organizing center</location>
        <location evidence="2">Centrosome</location>
    </subcellularLocation>
    <subcellularLocation>
        <location evidence="1">Cytoplasm</location>
        <location evidence="1">Cytoskeleton</location>
        <location evidence="1">Spindle</location>
    </subcellularLocation>
</comment>
<evidence type="ECO:0000259" key="10">
    <source>
        <dbReference type="Pfam" id="PF04880"/>
    </source>
</evidence>
<dbReference type="Gene3D" id="6.10.250.1080">
    <property type="match status" value="1"/>
</dbReference>
<feature type="coiled-coil region" evidence="8">
    <location>
        <begin position="19"/>
        <end position="179"/>
    </location>
</feature>
<dbReference type="GO" id="GO:0051642">
    <property type="term" value="P:centrosome localization"/>
    <property type="evidence" value="ECO:0007669"/>
    <property type="project" value="TreeGrafter"/>
</dbReference>
<dbReference type="GO" id="GO:0007059">
    <property type="term" value="P:chromosome segregation"/>
    <property type="evidence" value="ECO:0007669"/>
    <property type="project" value="TreeGrafter"/>
</dbReference>
<dbReference type="GO" id="GO:0005871">
    <property type="term" value="C:kinesin complex"/>
    <property type="evidence" value="ECO:0007669"/>
    <property type="project" value="TreeGrafter"/>
</dbReference>